<reference evidence="2 3" key="1">
    <citation type="submission" date="2018-08" db="EMBL/GenBank/DDBJ databases">
        <title>A genome reference for cultivated species of the human gut microbiota.</title>
        <authorList>
            <person name="Zou Y."/>
            <person name="Xue W."/>
            <person name="Luo G."/>
        </authorList>
    </citation>
    <scope>NUCLEOTIDE SEQUENCE [LARGE SCALE GENOMIC DNA]</scope>
    <source>
        <strain evidence="2 3">AM27-11</strain>
    </source>
</reference>
<comment type="caution">
    <text evidence="2">The sequence shown here is derived from an EMBL/GenBank/DDBJ whole genome shotgun (WGS) entry which is preliminary data.</text>
</comment>
<dbReference type="InterPro" id="IPR025686">
    <property type="entry name" value="Glucos_trans_II"/>
</dbReference>
<dbReference type="AlphaFoldDB" id="A0A3R6EPJ5"/>
<evidence type="ECO:0000313" key="3">
    <source>
        <dbReference type="Proteomes" id="UP000286271"/>
    </source>
</evidence>
<accession>A0A3R6EPJ5</accession>
<protein>
    <recommendedName>
        <fullName evidence="4">Glucosyl transferase GtrII</fullName>
    </recommendedName>
</protein>
<organism evidence="2 3">
    <name type="scientific">Roseburia inulinivorans</name>
    <dbReference type="NCBI Taxonomy" id="360807"/>
    <lineage>
        <taxon>Bacteria</taxon>
        <taxon>Bacillati</taxon>
        <taxon>Bacillota</taxon>
        <taxon>Clostridia</taxon>
        <taxon>Lachnospirales</taxon>
        <taxon>Lachnospiraceae</taxon>
        <taxon>Roseburia</taxon>
    </lineage>
</organism>
<feature type="transmembrane region" description="Helical" evidence="1">
    <location>
        <begin position="328"/>
        <end position="346"/>
    </location>
</feature>
<feature type="transmembrane region" description="Helical" evidence="1">
    <location>
        <begin position="12"/>
        <end position="32"/>
    </location>
</feature>
<feature type="transmembrane region" description="Helical" evidence="1">
    <location>
        <begin position="295"/>
        <end position="316"/>
    </location>
</feature>
<feature type="transmembrane region" description="Helical" evidence="1">
    <location>
        <begin position="107"/>
        <end position="126"/>
    </location>
</feature>
<feature type="transmembrane region" description="Helical" evidence="1">
    <location>
        <begin position="204"/>
        <end position="224"/>
    </location>
</feature>
<dbReference type="Proteomes" id="UP000286271">
    <property type="component" value="Unassembled WGS sequence"/>
</dbReference>
<feature type="transmembrane region" description="Helical" evidence="1">
    <location>
        <begin position="161"/>
        <end position="184"/>
    </location>
</feature>
<feature type="transmembrane region" description="Helical" evidence="1">
    <location>
        <begin position="76"/>
        <end position="95"/>
    </location>
</feature>
<dbReference type="Pfam" id="PF14264">
    <property type="entry name" value="Glucos_trans_II"/>
    <property type="match status" value="1"/>
</dbReference>
<gene>
    <name evidence="2" type="ORF">DW707_02125</name>
</gene>
<feature type="transmembrane region" description="Helical" evidence="1">
    <location>
        <begin position="268"/>
        <end position="289"/>
    </location>
</feature>
<evidence type="ECO:0000313" key="2">
    <source>
        <dbReference type="EMBL" id="RHF00025.1"/>
    </source>
</evidence>
<name>A0A3R6EPJ5_9FIRM</name>
<proteinExistence type="predicted"/>
<evidence type="ECO:0008006" key="4">
    <source>
        <dbReference type="Google" id="ProtNLM"/>
    </source>
</evidence>
<sequence length="493" mass="57336">MHKERRKYYIKEYIGFCLFYLIVFAIMLNRHYSIDAFAYSRNSTNAYVGNLNLGRFGNYVVFGLFRNINIVTHQRIFTYILIITLSIVSCTLYIHLKKHIHNLKYDIILKTSVIIVFCNVFMIDFFVYIEMVLAWCFGIVLVMLALLQIDRNMTIKNWLLMFLFMLMSVSFYQALIGFFVYFALIDIYILNEGKLTKSAFWNSAGVLLCGGGAGIFNIGLLRVLQKIGIAQAESRTEDRGLQGILSNIKEICGNIENLFFNTHGFMPAYMVLIALIIMYGMIIVTLIYRREAWQQYIYIFLLIVCVRGVVYVPHLLASTVWMAPRSIISYWSIFSMPCIILLVWNVDKLSLCIEGILAVIVMGTNIVNIQMISENVIATNRLDEQVAYMIQQKIDLYEEKSGQIVDTIYIRNDDNPSYKYKAIDFQQFELCERIYNVSWGCVEAINYYNNKEYITVLMDDASFANRFSKKDWDSLNLDEQMVFDGNSLYFVAY</sequence>
<feature type="transmembrane region" description="Helical" evidence="1">
    <location>
        <begin position="132"/>
        <end position="149"/>
    </location>
</feature>
<dbReference type="EMBL" id="QSKW01000002">
    <property type="protein sequence ID" value="RHF00025.1"/>
    <property type="molecule type" value="Genomic_DNA"/>
</dbReference>
<keyword evidence="1" id="KW-1133">Transmembrane helix</keyword>
<keyword evidence="1" id="KW-0812">Transmembrane</keyword>
<keyword evidence="1" id="KW-0472">Membrane</keyword>
<evidence type="ECO:0000256" key="1">
    <source>
        <dbReference type="SAM" id="Phobius"/>
    </source>
</evidence>